<dbReference type="FunFam" id="3.40.50.880:FF:000015">
    <property type="entry name" value="Protein DJ-1 homolog C"/>
    <property type="match status" value="1"/>
</dbReference>
<evidence type="ECO:0000313" key="6">
    <source>
        <dbReference type="Proteomes" id="UP000652761"/>
    </source>
</evidence>
<keyword evidence="3" id="KW-1133">Transmembrane helix</keyword>
<organism evidence="5 6">
    <name type="scientific">Colocasia esculenta</name>
    <name type="common">Wild taro</name>
    <name type="synonym">Arum esculentum</name>
    <dbReference type="NCBI Taxonomy" id="4460"/>
    <lineage>
        <taxon>Eukaryota</taxon>
        <taxon>Viridiplantae</taxon>
        <taxon>Streptophyta</taxon>
        <taxon>Embryophyta</taxon>
        <taxon>Tracheophyta</taxon>
        <taxon>Spermatophyta</taxon>
        <taxon>Magnoliopsida</taxon>
        <taxon>Liliopsida</taxon>
        <taxon>Araceae</taxon>
        <taxon>Aroideae</taxon>
        <taxon>Colocasieae</taxon>
        <taxon>Colocasia</taxon>
    </lineage>
</organism>
<feature type="domain" description="DJ-1/PfpI" evidence="4">
    <location>
        <begin position="36"/>
        <end position="197"/>
    </location>
</feature>
<dbReference type="InterPro" id="IPR029062">
    <property type="entry name" value="Class_I_gatase-like"/>
</dbReference>
<gene>
    <name evidence="5" type="ORF">Taro_026951</name>
</gene>
<dbReference type="CDD" id="cd03135">
    <property type="entry name" value="GATase1_DJ-1"/>
    <property type="match status" value="1"/>
</dbReference>
<dbReference type="OrthoDB" id="543156at2759"/>
<dbReference type="Gene3D" id="3.40.50.880">
    <property type="match status" value="1"/>
</dbReference>
<dbReference type="InterPro" id="IPR050325">
    <property type="entry name" value="Prot/Nucl_acid_deglycase"/>
</dbReference>
<comment type="caution">
    <text evidence="5">The sequence shown here is derived from an EMBL/GenBank/DDBJ whole genome shotgun (WGS) entry which is preliminary data.</text>
</comment>
<dbReference type="InterPro" id="IPR006287">
    <property type="entry name" value="DJ-1"/>
</dbReference>
<evidence type="ECO:0000256" key="1">
    <source>
        <dbReference type="ARBA" id="ARBA00008542"/>
    </source>
</evidence>
<comment type="similarity">
    <text evidence="1">Belongs to the peptidase C56 family.</text>
</comment>
<name>A0A843VD97_COLES</name>
<reference evidence="5" key="1">
    <citation type="submission" date="2017-07" db="EMBL/GenBank/DDBJ databases">
        <title>Taro Niue Genome Assembly and Annotation.</title>
        <authorList>
            <person name="Atibalentja N."/>
            <person name="Keating K."/>
            <person name="Fields C.J."/>
        </authorList>
    </citation>
    <scope>NUCLEOTIDE SEQUENCE</scope>
    <source>
        <strain evidence="5">Niue_2</strain>
        <tissue evidence="5">Leaf</tissue>
    </source>
</reference>
<dbReference type="InterPro" id="IPR002818">
    <property type="entry name" value="DJ-1/PfpI"/>
</dbReference>
<dbReference type="GO" id="GO:0005737">
    <property type="term" value="C:cytoplasm"/>
    <property type="evidence" value="ECO:0007669"/>
    <property type="project" value="UniProtKB-ARBA"/>
</dbReference>
<dbReference type="PANTHER" id="PTHR48094:SF12">
    <property type="entry name" value="PARKINSON DISEASE PROTEIN 7 HOMOLOG"/>
    <property type="match status" value="1"/>
</dbReference>
<accession>A0A843VD97</accession>
<dbReference type="GO" id="GO:1903189">
    <property type="term" value="P:glyoxal metabolic process"/>
    <property type="evidence" value="ECO:0007669"/>
    <property type="project" value="TreeGrafter"/>
</dbReference>
<keyword evidence="2" id="KW-0677">Repeat</keyword>
<protein>
    <recommendedName>
        <fullName evidence="4">DJ-1/PfpI domain-containing protein</fullName>
    </recommendedName>
</protein>
<dbReference type="EMBL" id="NMUH01001658">
    <property type="protein sequence ID" value="MQL94298.1"/>
    <property type="molecule type" value="Genomic_DNA"/>
</dbReference>
<keyword evidence="3" id="KW-0472">Membrane</keyword>
<sequence length="215" mass="23500">MFNGSVSNNDGSINVFCSHPKFHFSYFVLVVFSCQVFVAMADGIEDMETVMIIDILRRAKATVVAVSIEDRLEIVGSRKTKLVADMLFEEAAKLQFDLILLPGGLPGAQTFSDSEKLVKLLKEHAESKKLYGAVCASPAMVLERHGLLKGKKATSYPAKWNVLSDQSEVQNRVLVDGNVITSQGPGTSMEFTLAVVEKLFGRARALEVAKGLIFV</sequence>
<feature type="transmembrane region" description="Helical" evidence="3">
    <location>
        <begin position="24"/>
        <end position="41"/>
    </location>
</feature>
<dbReference type="Pfam" id="PF01965">
    <property type="entry name" value="DJ-1_PfpI"/>
    <property type="match status" value="1"/>
</dbReference>
<keyword evidence="3" id="KW-0812">Transmembrane</keyword>
<evidence type="ECO:0000256" key="3">
    <source>
        <dbReference type="SAM" id="Phobius"/>
    </source>
</evidence>
<evidence type="ECO:0000259" key="4">
    <source>
        <dbReference type="Pfam" id="PF01965"/>
    </source>
</evidence>
<dbReference type="NCBIfam" id="TIGR01383">
    <property type="entry name" value="not_thiJ"/>
    <property type="match status" value="1"/>
</dbReference>
<dbReference type="SUPFAM" id="SSF52317">
    <property type="entry name" value="Class I glutamine amidotransferase-like"/>
    <property type="match status" value="1"/>
</dbReference>
<evidence type="ECO:0000313" key="5">
    <source>
        <dbReference type="EMBL" id="MQL94298.1"/>
    </source>
</evidence>
<evidence type="ECO:0000256" key="2">
    <source>
        <dbReference type="ARBA" id="ARBA00022737"/>
    </source>
</evidence>
<proteinExistence type="inferred from homology"/>
<dbReference type="Proteomes" id="UP000652761">
    <property type="component" value="Unassembled WGS sequence"/>
</dbReference>
<dbReference type="PANTHER" id="PTHR48094">
    <property type="entry name" value="PROTEIN/NUCLEIC ACID DEGLYCASE DJ-1-RELATED"/>
    <property type="match status" value="1"/>
</dbReference>
<keyword evidence="6" id="KW-1185">Reference proteome</keyword>
<dbReference type="AlphaFoldDB" id="A0A843VD97"/>